<proteinExistence type="predicted"/>
<dbReference type="EMBL" id="JARKIF010000013">
    <property type="protein sequence ID" value="KAJ7624553.1"/>
    <property type="molecule type" value="Genomic_DNA"/>
</dbReference>
<protein>
    <submittedName>
        <fullName evidence="1">Uncharacterized protein</fullName>
    </submittedName>
</protein>
<accession>A0AAD7BLC3</accession>
<evidence type="ECO:0000313" key="2">
    <source>
        <dbReference type="Proteomes" id="UP001221142"/>
    </source>
</evidence>
<dbReference type="AlphaFoldDB" id="A0AAD7BLC3"/>
<gene>
    <name evidence="1" type="ORF">FB45DRAFT_869465</name>
</gene>
<reference evidence="1" key="1">
    <citation type="submission" date="2023-03" db="EMBL/GenBank/DDBJ databases">
        <title>Massive genome expansion in bonnet fungi (Mycena s.s.) driven by repeated elements and novel gene families across ecological guilds.</title>
        <authorList>
            <consortium name="Lawrence Berkeley National Laboratory"/>
            <person name="Harder C.B."/>
            <person name="Miyauchi S."/>
            <person name="Viragh M."/>
            <person name="Kuo A."/>
            <person name="Thoen E."/>
            <person name="Andreopoulos B."/>
            <person name="Lu D."/>
            <person name="Skrede I."/>
            <person name="Drula E."/>
            <person name="Henrissat B."/>
            <person name="Morin E."/>
            <person name="Kohler A."/>
            <person name="Barry K."/>
            <person name="LaButti K."/>
            <person name="Morin E."/>
            <person name="Salamov A."/>
            <person name="Lipzen A."/>
            <person name="Mereny Z."/>
            <person name="Hegedus B."/>
            <person name="Baldrian P."/>
            <person name="Stursova M."/>
            <person name="Weitz H."/>
            <person name="Taylor A."/>
            <person name="Grigoriev I.V."/>
            <person name="Nagy L.G."/>
            <person name="Martin F."/>
            <person name="Kauserud H."/>
        </authorList>
    </citation>
    <scope>NUCLEOTIDE SEQUENCE</scope>
    <source>
        <strain evidence="1">9284</strain>
    </source>
</reference>
<comment type="caution">
    <text evidence="1">The sequence shown here is derived from an EMBL/GenBank/DDBJ whole genome shotgun (WGS) entry which is preliminary data.</text>
</comment>
<name>A0AAD7BLC3_9AGAR</name>
<dbReference type="Proteomes" id="UP001221142">
    <property type="component" value="Unassembled WGS sequence"/>
</dbReference>
<organism evidence="1 2">
    <name type="scientific">Roridomyces roridus</name>
    <dbReference type="NCBI Taxonomy" id="1738132"/>
    <lineage>
        <taxon>Eukaryota</taxon>
        <taxon>Fungi</taxon>
        <taxon>Dikarya</taxon>
        <taxon>Basidiomycota</taxon>
        <taxon>Agaricomycotina</taxon>
        <taxon>Agaricomycetes</taxon>
        <taxon>Agaricomycetidae</taxon>
        <taxon>Agaricales</taxon>
        <taxon>Marasmiineae</taxon>
        <taxon>Mycenaceae</taxon>
        <taxon>Roridomyces</taxon>
    </lineage>
</organism>
<evidence type="ECO:0000313" key="1">
    <source>
        <dbReference type="EMBL" id="KAJ7624553.1"/>
    </source>
</evidence>
<sequence>MQCPTLTPITTPTLSVSDAHVLMLRGAFSPCSRPLSIAHPGLARRPSLTVTPTITDYAHLKHQIGVENIIVRTSNEHAEHVPACDSEGGMGRAETEVNIRQMFRRRSPQQVDNSRGTRLPVGVIAQLGEQQTEVIPRSSVHLEVPCSIHGDAILFTVRPFDRPWVGHFLREFAHGIHREDPAWVALPPERHGVCIKKSVQCRMYLFLSLGTLLQTACTPREAVVVVRWNVQVVGIDEDRAKTGGGTGVRENPFSPRAKT</sequence>
<keyword evidence="2" id="KW-1185">Reference proteome</keyword>